<evidence type="ECO:0000259" key="2">
    <source>
        <dbReference type="Pfam" id="PF07662"/>
    </source>
</evidence>
<sequence length="260" mass="27919">AILYYFGIMPLVIRGFAYVFTKLMRISGAESLVAAGNIFVGIESTLTVKPYLSRMTDSEICTILTAGMATVASNVLALYVFSLKTQFPTIAGHLVSASLLSAPAALVMSKIIFPEKQSPETLGVHVRPFYEKEKSLFEAIINGANSGVKMIVGIVALLIAVLGLVALVDLLLSTVGTRIFGLENELSLKAIFGYIFYPFTLILGVPLSDAGIVSKIIGERLIVTEVVAYKDLAAALEQNLLQHERSAVITTYALCGFAHP</sequence>
<evidence type="ECO:0000259" key="3">
    <source>
        <dbReference type="Pfam" id="PF07670"/>
    </source>
</evidence>
<dbReference type="InterPro" id="IPR011657">
    <property type="entry name" value="CNT_C_dom"/>
</dbReference>
<dbReference type="GO" id="GO:0015293">
    <property type="term" value="F:symporter activity"/>
    <property type="evidence" value="ECO:0007669"/>
    <property type="project" value="TreeGrafter"/>
</dbReference>
<organism evidence="4">
    <name type="scientific">marine sediment metagenome</name>
    <dbReference type="NCBI Taxonomy" id="412755"/>
    <lineage>
        <taxon>unclassified sequences</taxon>
        <taxon>metagenomes</taxon>
        <taxon>ecological metagenomes</taxon>
    </lineage>
</organism>
<feature type="domain" description="Nucleoside transporter/FeoB GTPase Gate" evidence="3">
    <location>
        <begin position="2"/>
        <end position="84"/>
    </location>
</feature>
<dbReference type="EMBL" id="BARV01028363">
    <property type="protein sequence ID" value="GAI33419.1"/>
    <property type="molecule type" value="Genomic_DNA"/>
</dbReference>
<dbReference type="PANTHER" id="PTHR10590:SF4">
    <property type="entry name" value="SOLUTE CARRIER FAMILY 28 MEMBER 3"/>
    <property type="match status" value="1"/>
</dbReference>
<feature type="transmembrane region" description="Helical" evidence="1">
    <location>
        <begin position="191"/>
        <end position="212"/>
    </location>
</feature>
<comment type="caution">
    <text evidence="4">The sequence shown here is derived from an EMBL/GenBank/DDBJ whole genome shotgun (WGS) entry which is preliminary data.</text>
</comment>
<keyword evidence="1" id="KW-0812">Transmembrane</keyword>
<proteinExistence type="predicted"/>
<dbReference type="Pfam" id="PF07670">
    <property type="entry name" value="Gate"/>
    <property type="match status" value="1"/>
</dbReference>
<dbReference type="Pfam" id="PF07662">
    <property type="entry name" value="Nucleos_tra2_C"/>
    <property type="match status" value="1"/>
</dbReference>
<protein>
    <submittedName>
        <fullName evidence="4">Uncharacterized protein</fullName>
    </submittedName>
</protein>
<keyword evidence="1" id="KW-1133">Transmembrane helix</keyword>
<evidence type="ECO:0000313" key="4">
    <source>
        <dbReference type="EMBL" id="GAI33419.1"/>
    </source>
</evidence>
<feature type="non-terminal residue" evidence="4">
    <location>
        <position position="1"/>
    </location>
</feature>
<name>X1PR84_9ZZZZ</name>
<dbReference type="InterPro" id="IPR011642">
    <property type="entry name" value="Gate_dom"/>
</dbReference>
<feature type="transmembrane region" description="Helical" evidence="1">
    <location>
        <begin position="150"/>
        <end position="171"/>
    </location>
</feature>
<feature type="domain" description="Concentrative nucleoside transporter C-terminal" evidence="2">
    <location>
        <begin position="93"/>
        <end position="259"/>
    </location>
</feature>
<feature type="non-terminal residue" evidence="4">
    <location>
        <position position="260"/>
    </location>
</feature>
<accession>X1PR84</accession>
<feature type="transmembrane region" description="Helical" evidence="1">
    <location>
        <begin position="87"/>
        <end position="108"/>
    </location>
</feature>
<feature type="transmembrane region" description="Helical" evidence="1">
    <location>
        <begin position="60"/>
        <end position="81"/>
    </location>
</feature>
<dbReference type="InterPro" id="IPR008276">
    <property type="entry name" value="C_nuclsd_transpt"/>
</dbReference>
<evidence type="ECO:0000256" key="1">
    <source>
        <dbReference type="SAM" id="Phobius"/>
    </source>
</evidence>
<reference evidence="4" key="1">
    <citation type="journal article" date="2014" name="Front. Microbiol.">
        <title>High frequency of phylogenetically diverse reductive dehalogenase-homologous genes in deep subseafloor sedimentary metagenomes.</title>
        <authorList>
            <person name="Kawai M."/>
            <person name="Futagami T."/>
            <person name="Toyoda A."/>
            <person name="Takaki Y."/>
            <person name="Nishi S."/>
            <person name="Hori S."/>
            <person name="Arai W."/>
            <person name="Tsubouchi T."/>
            <person name="Morono Y."/>
            <person name="Uchiyama I."/>
            <person name="Ito T."/>
            <person name="Fujiyama A."/>
            <person name="Inagaki F."/>
            <person name="Takami H."/>
        </authorList>
    </citation>
    <scope>NUCLEOTIDE SEQUENCE</scope>
    <source>
        <strain evidence="4">Expedition CK06-06</strain>
    </source>
</reference>
<keyword evidence="1" id="KW-0472">Membrane</keyword>
<dbReference type="GO" id="GO:0005886">
    <property type="term" value="C:plasma membrane"/>
    <property type="evidence" value="ECO:0007669"/>
    <property type="project" value="TreeGrafter"/>
</dbReference>
<dbReference type="AlphaFoldDB" id="X1PR84"/>
<dbReference type="PANTHER" id="PTHR10590">
    <property type="entry name" value="SODIUM/NUCLEOSIDE COTRANSPORTER"/>
    <property type="match status" value="1"/>
</dbReference>
<gene>
    <name evidence="4" type="ORF">S06H3_45431</name>
</gene>
<dbReference type="GO" id="GO:0005337">
    <property type="term" value="F:nucleoside transmembrane transporter activity"/>
    <property type="evidence" value="ECO:0007669"/>
    <property type="project" value="InterPro"/>
</dbReference>